<evidence type="ECO:0008006" key="4">
    <source>
        <dbReference type="Google" id="ProtNLM"/>
    </source>
</evidence>
<dbReference type="Proteomes" id="UP000785679">
    <property type="component" value="Unassembled WGS sequence"/>
</dbReference>
<evidence type="ECO:0000313" key="2">
    <source>
        <dbReference type="EMBL" id="TNV73712.1"/>
    </source>
</evidence>
<feature type="region of interest" description="Disordered" evidence="1">
    <location>
        <begin position="529"/>
        <end position="573"/>
    </location>
</feature>
<organism evidence="2 3">
    <name type="scientific">Halteria grandinella</name>
    <dbReference type="NCBI Taxonomy" id="5974"/>
    <lineage>
        <taxon>Eukaryota</taxon>
        <taxon>Sar</taxon>
        <taxon>Alveolata</taxon>
        <taxon>Ciliophora</taxon>
        <taxon>Intramacronucleata</taxon>
        <taxon>Spirotrichea</taxon>
        <taxon>Stichotrichia</taxon>
        <taxon>Sporadotrichida</taxon>
        <taxon>Halteriidae</taxon>
        <taxon>Halteria</taxon>
    </lineage>
</organism>
<comment type="caution">
    <text evidence="2">The sequence shown here is derived from an EMBL/GenBank/DDBJ whole genome shotgun (WGS) entry which is preliminary data.</text>
</comment>
<name>A0A8J8SWS3_HALGN</name>
<dbReference type="AlphaFoldDB" id="A0A8J8SWS3"/>
<dbReference type="InterPro" id="IPR032675">
    <property type="entry name" value="LRR_dom_sf"/>
</dbReference>
<gene>
    <name evidence="2" type="ORF">FGO68_gene4740</name>
</gene>
<keyword evidence="3" id="KW-1185">Reference proteome</keyword>
<dbReference type="Gene3D" id="3.80.10.10">
    <property type="entry name" value="Ribonuclease Inhibitor"/>
    <property type="match status" value="1"/>
</dbReference>
<feature type="compositionally biased region" description="Polar residues" evidence="1">
    <location>
        <begin position="529"/>
        <end position="551"/>
    </location>
</feature>
<dbReference type="EMBL" id="RRYP01018261">
    <property type="protein sequence ID" value="TNV73712.1"/>
    <property type="molecule type" value="Genomic_DNA"/>
</dbReference>
<evidence type="ECO:0000256" key="1">
    <source>
        <dbReference type="SAM" id="MobiDB-lite"/>
    </source>
</evidence>
<protein>
    <recommendedName>
        <fullName evidence="4">Leucine-rich repeat-containing protein</fullName>
    </recommendedName>
</protein>
<sequence length="700" mass="80095">MFYLLSVNYFCVKFIKPIIMNYEKMMNYSTSRNANFQSTKTTTSHESCTERRSRSRRKSSRETSKSPAPQGIFHEVYTSVCKMLCEKPYPKVLQYAEYEEKGHFLRLEDCLTSDFRAVSYSLYSMSMKIMGLSISFNTEFRDDCLRQLVDILPELKLLRVLEMQKVGVSDQGIVKMLEMMPVHLGHLRELNIASNQLTYFSFDALTNAIKSKKLSLTKLSLSNTKLCEANGIELLEAVISASKIRKIDLSRNSGLSYKFSAYALYLVRHAKEYSLQDLDLRYTNVSQLHYKEISGELKKRKVIAVSLITQNEGDITERKQPVSNSQVETVKKECYQPSEIESILQSPRGHNESTRYHDTYTIQAMEHQSIASSSFEETIIQKKAPVKILEERNDTKLRELVGRPTKRDQVTSPIKPEHLDKENVYPTFDKNQSHHVSHVFNSQTAQATTRSNPKKCSFDELLDESLWRNQSSIVYFDDSTQSRNLYTEPNGMKPPLIIKTENSATERVFGSRKSPQFALIRQKSKGKQESSLIKQLDSLQTTRNTSNYSSKSKAHAQKSWQEQLRPPANPGKLNLKVGKTCTNRSPVARVIQSRNNGKMSLSQMYSQIYSNTRQQSHTTSATSLYPSTQSQSCANIITHNNFKEEKPKIDPNSIKLLIQGEIERLQTIYEALDQLGAQQQQSTANSKMSTLSFNHANQFQ</sequence>
<reference evidence="2" key="1">
    <citation type="submission" date="2019-06" db="EMBL/GenBank/DDBJ databases">
        <authorList>
            <person name="Zheng W."/>
        </authorList>
    </citation>
    <scope>NUCLEOTIDE SEQUENCE</scope>
    <source>
        <strain evidence="2">QDHG01</strain>
    </source>
</reference>
<evidence type="ECO:0000313" key="3">
    <source>
        <dbReference type="Proteomes" id="UP000785679"/>
    </source>
</evidence>
<proteinExistence type="predicted"/>
<dbReference type="SUPFAM" id="SSF52047">
    <property type="entry name" value="RNI-like"/>
    <property type="match status" value="1"/>
</dbReference>
<feature type="region of interest" description="Disordered" evidence="1">
    <location>
        <begin position="36"/>
        <end position="68"/>
    </location>
</feature>
<accession>A0A8J8SWS3</accession>